<evidence type="ECO:0000256" key="5">
    <source>
        <dbReference type="SAM" id="Phobius"/>
    </source>
</evidence>
<comment type="subcellular location">
    <subcellularLocation>
        <location evidence="1">Membrane</location>
        <topology evidence="1">Multi-pass membrane protein</topology>
    </subcellularLocation>
</comment>
<evidence type="ECO:0000313" key="7">
    <source>
        <dbReference type="Proteomes" id="UP000627781"/>
    </source>
</evidence>
<dbReference type="InterPro" id="IPR002293">
    <property type="entry name" value="AA/rel_permease1"/>
</dbReference>
<dbReference type="RefSeq" id="WP_191770071.1">
    <property type="nucleotide sequence ID" value="NZ_JACSRA010000037.1"/>
</dbReference>
<dbReference type="Pfam" id="PF13520">
    <property type="entry name" value="AA_permease_2"/>
    <property type="match status" value="1"/>
</dbReference>
<accession>A0ABR8PYC6</accession>
<dbReference type="Proteomes" id="UP000627781">
    <property type="component" value="Unassembled WGS sequence"/>
</dbReference>
<organism evidence="6 7">
    <name type="scientific">Clostridium cibarium</name>
    <dbReference type="NCBI Taxonomy" id="2762247"/>
    <lineage>
        <taxon>Bacteria</taxon>
        <taxon>Bacillati</taxon>
        <taxon>Bacillota</taxon>
        <taxon>Clostridia</taxon>
        <taxon>Eubacteriales</taxon>
        <taxon>Clostridiaceae</taxon>
        <taxon>Clostridium</taxon>
    </lineage>
</organism>
<dbReference type="InterPro" id="IPR053153">
    <property type="entry name" value="APC_K+_Transporter"/>
</dbReference>
<name>A0ABR8PYC6_9CLOT</name>
<feature type="transmembrane region" description="Helical" evidence="5">
    <location>
        <begin position="434"/>
        <end position="452"/>
    </location>
</feature>
<feature type="transmembrane region" description="Helical" evidence="5">
    <location>
        <begin position="109"/>
        <end position="134"/>
    </location>
</feature>
<keyword evidence="4 5" id="KW-0472">Membrane</keyword>
<reference evidence="6 7" key="1">
    <citation type="submission" date="2020-08" db="EMBL/GenBank/DDBJ databases">
        <title>A Genomic Blueprint of the Chicken Gut Microbiome.</title>
        <authorList>
            <person name="Gilroy R."/>
            <person name="Ravi A."/>
            <person name="Getino M."/>
            <person name="Pursley I."/>
            <person name="Horton D.L."/>
            <person name="Alikhan N.-F."/>
            <person name="Baker D."/>
            <person name="Gharbi K."/>
            <person name="Hall N."/>
            <person name="Watson M."/>
            <person name="Adriaenssens E.M."/>
            <person name="Foster-Nyarko E."/>
            <person name="Jarju S."/>
            <person name="Secka A."/>
            <person name="Antonio M."/>
            <person name="Oren A."/>
            <person name="Chaudhuri R."/>
            <person name="La Ragione R.M."/>
            <person name="Hildebrand F."/>
            <person name="Pallen M.J."/>
        </authorList>
    </citation>
    <scope>NUCLEOTIDE SEQUENCE [LARGE SCALE GENOMIC DNA]</scope>
    <source>
        <strain evidence="6 7">Sa3CVN1</strain>
    </source>
</reference>
<sequence>MFKKIQSLFLGKALKTTELTSEKYSIVWGLPVLSSDAISSVAYACEEILMVLIPALQIAAYKPLGYVALAITVLLSILIFSYRQTIDCYPNGGGSYIVATDNLGKTPGLIAAASLTIDYVLTVAVSTCAGTAAITSAFPSLLPYKVIITVALISLLALGNLRGMKDSAKLFGIPTYLFILSILIMILTGIFKVLVLGQTPEAAVQLTEPMQDLTIVLFLRAFSAGCTALTGVEAVSDGIPNFKEPSQKNAKIVLGLLAGIVFVIFGGVSYLATMYQAVPFQDRTVVAQIAIQIFGQHSIMFYVVQATTAVILVMAANTAFADLPLLLSYLARDGYIARQFSSRGKRLSFSNGIVLLFLISSGLVIVVGANSHHLIPLYSVGVFISFTLSQFGMFKRWFRTKEGNWKHKALINGLGGTVTAITCVIIAVNKFFDGAWIIILCIPFLVLVMTRIKRHYEKVRENLKVDKEPSELIFKQKMPNHIIVPLQTINKSFIKSLNYSLVIGDSIEVYHVSTDEEQTKKLVEKYNKLGIDISLVIEQAPYRNVNETLINYVDKKQGELNKCEMLTIVMPQFTIYKWWYKILHNQTSMFLRQSFKKRRNVAVVTIPYIIHE</sequence>
<evidence type="ECO:0000313" key="6">
    <source>
        <dbReference type="EMBL" id="MBD7913174.1"/>
    </source>
</evidence>
<evidence type="ECO:0000256" key="3">
    <source>
        <dbReference type="ARBA" id="ARBA00022989"/>
    </source>
</evidence>
<feature type="transmembrane region" description="Helical" evidence="5">
    <location>
        <begin position="409"/>
        <end position="428"/>
    </location>
</feature>
<proteinExistence type="predicted"/>
<feature type="transmembrane region" description="Helical" evidence="5">
    <location>
        <begin position="252"/>
        <end position="273"/>
    </location>
</feature>
<dbReference type="EMBL" id="JACSRA010000037">
    <property type="protein sequence ID" value="MBD7913174.1"/>
    <property type="molecule type" value="Genomic_DNA"/>
</dbReference>
<feature type="transmembrane region" description="Helical" evidence="5">
    <location>
        <begin position="141"/>
        <end position="161"/>
    </location>
</feature>
<evidence type="ECO:0000256" key="4">
    <source>
        <dbReference type="ARBA" id="ARBA00023136"/>
    </source>
</evidence>
<dbReference type="PANTHER" id="PTHR47704:SF1">
    <property type="entry name" value="POTASSIUM TRANSPORTER KIMA"/>
    <property type="match status" value="1"/>
</dbReference>
<feature type="transmembrane region" description="Helical" evidence="5">
    <location>
        <begin position="352"/>
        <end position="369"/>
    </location>
</feature>
<keyword evidence="3 5" id="KW-1133">Transmembrane helix</keyword>
<dbReference type="Gene3D" id="1.20.1740.10">
    <property type="entry name" value="Amino acid/polyamine transporter I"/>
    <property type="match status" value="1"/>
</dbReference>
<dbReference type="PANTHER" id="PTHR47704">
    <property type="entry name" value="POTASSIUM TRANSPORTER KIMA"/>
    <property type="match status" value="1"/>
</dbReference>
<gene>
    <name evidence="6" type="ORF">H9661_17625</name>
</gene>
<keyword evidence="2 5" id="KW-0812">Transmembrane</keyword>
<evidence type="ECO:0000256" key="2">
    <source>
        <dbReference type="ARBA" id="ARBA00022692"/>
    </source>
</evidence>
<feature type="transmembrane region" description="Helical" evidence="5">
    <location>
        <begin position="310"/>
        <end position="331"/>
    </location>
</feature>
<comment type="caution">
    <text evidence="6">The sequence shown here is derived from an EMBL/GenBank/DDBJ whole genome shotgun (WGS) entry which is preliminary data.</text>
</comment>
<feature type="transmembrane region" description="Helical" evidence="5">
    <location>
        <begin position="375"/>
        <end position="397"/>
    </location>
</feature>
<feature type="transmembrane region" description="Helical" evidence="5">
    <location>
        <begin position="64"/>
        <end position="82"/>
    </location>
</feature>
<protein>
    <submittedName>
        <fullName evidence="6">APC family permease</fullName>
    </submittedName>
</protein>
<keyword evidence="7" id="KW-1185">Reference proteome</keyword>
<evidence type="ECO:0000256" key="1">
    <source>
        <dbReference type="ARBA" id="ARBA00004141"/>
    </source>
</evidence>
<feature type="transmembrane region" description="Helical" evidence="5">
    <location>
        <begin position="173"/>
        <end position="195"/>
    </location>
</feature>